<dbReference type="InterPro" id="IPR001347">
    <property type="entry name" value="SIS_dom"/>
</dbReference>
<evidence type="ECO:0000313" key="7">
    <source>
        <dbReference type="EMBL" id="CAH2397136.1"/>
    </source>
</evidence>
<dbReference type="RefSeq" id="WP_254017126.1">
    <property type="nucleotide sequence ID" value="NZ_CAKXZT010000073.1"/>
</dbReference>
<dbReference type="PROSITE" id="PS51071">
    <property type="entry name" value="HTH_RPIR"/>
    <property type="match status" value="1"/>
</dbReference>
<comment type="caution">
    <text evidence="7">The sequence shown here is derived from an EMBL/GenBank/DDBJ whole genome shotgun (WGS) entry which is preliminary data.</text>
</comment>
<organism evidence="7 8">
    <name type="scientific">Mesorhizobium escarrei</name>
    <dbReference type="NCBI Taxonomy" id="666018"/>
    <lineage>
        <taxon>Bacteria</taxon>
        <taxon>Pseudomonadati</taxon>
        <taxon>Pseudomonadota</taxon>
        <taxon>Alphaproteobacteria</taxon>
        <taxon>Hyphomicrobiales</taxon>
        <taxon>Phyllobacteriaceae</taxon>
        <taxon>Mesorhizobium</taxon>
    </lineage>
</organism>
<dbReference type="SUPFAM" id="SSF53697">
    <property type="entry name" value="SIS domain"/>
    <property type="match status" value="1"/>
</dbReference>
<dbReference type="InterPro" id="IPR047640">
    <property type="entry name" value="RpiR-like"/>
</dbReference>
<dbReference type="InterPro" id="IPR035472">
    <property type="entry name" value="RpiR-like_SIS"/>
</dbReference>
<reference evidence="7 8" key="1">
    <citation type="submission" date="2022-03" db="EMBL/GenBank/DDBJ databases">
        <authorList>
            <person name="Brunel B."/>
        </authorList>
    </citation>
    <scope>NUCLEOTIDE SEQUENCE [LARGE SCALE GENOMIC DNA]</scope>
    <source>
        <strain evidence="7">STM5069sample</strain>
    </source>
</reference>
<dbReference type="InterPro" id="IPR046348">
    <property type="entry name" value="SIS_dom_sf"/>
</dbReference>
<evidence type="ECO:0000256" key="1">
    <source>
        <dbReference type="ARBA" id="ARBA00023015"/>
    </source>
</evidence>
<evidence type="ECO:0000259" key="5">
    <source>
        <dbReference type="PROSITE" id="PS51071"/>
    </source>
</evidence>
<dbReference type="Pfam" id="PF01380">
    <property type="entry name" value="SIS"/>
    <property type="match status" value="1"/>
</dbReference>
<feature type="domain" description="SIS" evidence="6">
    <location>
        <begin position="152"/>
        <end position="293"/>
    </location>
</feature>
<name>A0ABM9DMF2_9HYPH</name>
<feature type="compositionally biased region" description="Low complexity" evidence="4">
    <location>
        <begin position="1"/>
        <end position="11"/>
    </location>
</feature>
<protein>
    <submittedName>
        <fullName evidence="7">RpiR family transcriptional regulator</fullName>
    </submittedName>
</protein>
<evidence type="ECO:0000256" key="2">
    <source>
        <dbReference type="ARBA" id="ARBA00023125"/>
    </source>
</evidence>
<feature type="compositionally biased region" description="Basic and acidic residues" evidence="4">
    <location>
        <begin position="16"/>
        <end position="26"/>
    </location>
</feature>
<dbReference type="PANTHER" id="PTHR30514:SF1">
    <property type="entry name" value="HTH-TYPE TRANSCRIPTIONAL REGULATOR HEXR-RELATED"/>
    <property type="match status" value="1"/>
</dbReference>
<feature type="region of interest" description="Disordered" evidence="4">
    <location>
        <begin position="1"/>
        <end position="26"/>
    </location>
</feature>
<dbReference type="EMBL" id="CAKXZT010000073">
    <property type="protein sequence ID" value="CAH2397136.1"/>
    <property type="molecule type" value="Genomic_DNA"/>
</dbReference>
<dbReference type="Gene3D" id="1.10.10.10">
    <property type="entry name" value="Winged helix-like DNA-binding domain superfamily/Winged helix DNA-binding domain"/>
    <property type="match status" value="1"/>
</dbReference>
<dbReference type="PROSITE" id="PS51464">
    <property type="entry name" value="SIS"/>
    <property type="match status" value="1"/>
</dbReference>
<evidence type="ECO:0000313" key="8">
    <source>
        <dbReference type="Proteomes" id="UP001153050"/>
    </source>
</evidence>
<dbReference type="PANTHER" id="PTHR30514">
    <property type="entry name" value="GLUCOKINASE"/>
    <property type="match status" value="1"/>
</dbReference>
<feature type="domain" description="HTH rpiR-type" evidence="5">
    <location>
        <begin position="31"/>
        <end position="107"/>
    </location>
</feature>
<dbReference type="InterPro" id="IPR000281">
    <property type="entry name" value="HTH_RpiR"/>
</dbReference>
<keyword evidence="8" id="KW-1185">Reference proteome</keyword>
<dbReference type="InterPro" id="IPR009057">
    <property type="entry name" value="Homeodomain-like_sf"/>
</dbReference>
<evidence type="ECO:0000256" key="4">
    <source>
        <dbReference type="SAM" id="MobiDB-lite"/>
    </source>
</evidence>
<proteinExistence type="predicted"/>
<accession>A0ABM9DMF2</accession>
<keyword evidence="2" id="KW-0238">DNA-binding</keyword>
<sequence length="319" mass="34745">MTEVDGLGRPPSDGDPDGRDPDGRDHVRRIPDIISLVKDSYGDLRPAERRVADVVLDDVRFAVDASNAVLAQRAQVSEPTVTRFCRAIGCEGVRDFKLKLAQSLVVGALYLSKPPRVSSDNGMPFWNAVFGEARQALQEAERQLDPAQLVKAADLIAKARQVTVFGLGGSSSALAQETQYRLFRYGITVSAQCDPYLMRMTASTLKPSDLVIAISATGRTREVIEAVELAKHYRANAIGVTAPDTDLARACDVRLTVAVPEYPDTLKPTASRFAFLAAIDLMAVAAAYKLDASARETVRRIKYNAQIHRTGKEMEPLGD</sequence>
<gene>
    <name evidence="7" type="ORF">MES5069_1640012</name>
</gene>
<evidence type="ECO:0000256" key="3">
    <source>
        <dbReference type="ARBA" id="ARBA00023163"/>
    </source>
</evidence>
<dbReference type="CDD" id="cd05013">
    <property type="entry name" value="SIS_RpiR"/>
    <property type="match status" value="1"/>
</dbReference>
<dbReference type="Pfam" id="PF01418">
    <property type="entry name" value="HTH_6"/>
    <property type="match status" value="1"/>
</dbReference>
<dbReference type="Proteomes" id="UP001153050">
    <property type="component" value="Unassembled WGS sequence"/>
</dbReference>
<keyword evidence="3" id="KW-0804">Transcription</keyword>
<evidence type="ECO:0000259" key="6">
    <source>
        <dbReference type="PROSITE" id="PS51464"/>
    </source>
</evidence>
<dbReference type="SUPFAM" id="SSF46689">
    <property type="entry name" value="Homeodomain-like"/>
    <property type="match status" value="1"/>
</dbReference>
<dbReference type="Gene3D" id="3.40.50.10490">
    <property type="entry name" value="Glucose-6-phosphate isomerase like protein, domain 1"/>
    <property type="match status" value="1"/>
</dbReference>
<keyword evidence="1" id="KW-0805">Transcription regulation</keyword>
<dbReference type="InterPro" id="IPR036388">
    <property type="entry name" value="WH-like_DNA-bd_sf"/>
</dbReference>